<proteinExistence type="predicted"/>
<gene>
    <name evidence="1" type="ORF">OVN521_LOCUS27786</name>
</gene>
<reference evidence="1" key="1">
    <citation type="submission" date="2021-02" db="EMBL/GenBank/DDBJ databases">
        <authorList>
            <person name="Nowell W R."/>
        </authorList>
    </citation>
    <scope>NUCLEOTIDE SEQUENCE</scope>
</reference>
<accession>A0A820CW49</accession>
<keyword evidence="2" id="KW-1185">Reference proteome</keyword>
<protein>
    <submittedName>
        <fullName evidence="1">Uncharacterized protein</fullName>
    </submittedName>
</protein>
<sequence length="165" mass="18747">MKSRHDKQDLLERLLKDNGGTGLASHIEHKTPKVFNSIAETFLQGVMAFPKDEKLGNEYSYQYFTEPSSSSSSNSVSSEFMKHFHTFPKSHNEEFLPLIKYLIENKNTTVYQYRIGGHVLVSIDRIPVNYKFAEAFETAKLTASTDGVEVKQTVNQSDVIDFDTT</sequence>
<dbReference type="Proteomes" id="UP000663866">
    <property type="component" value="Unassembled WGS sequence"/>
</dbReference>
<dbReference type="EMBL" id="CAJOBG010007818">
    <property type="protein sequence ID" value="CAF4227444.1"/>
    <property type="molecule type" value="Genomic_DNA"/>
</dbReference>
<name>A0A820CW49_9BILA</name>
<evidence type="ECO:0000313" key="2">
    <source>
        <dbReference type="Proteomes" id="UP000663866"/>
    </source>
</evidence>
<comment type="caution">
    <text evidence="1">The sequence shown here is derived from an EMBL/GenBank/DDBJ whole genome shotgun (WGS) entry which is preliminary data.</text>
</comment>
<evidence type="ECO:0000313" key="1">
    <source>
        <dbReference type="EMBL" id="CAF4227444.1"/>
    </source>
</evidence>
<dbReference type="AlphaFoldDB" id="A0A820CW49"/>
<organism evidence="1 2">
    <name type="scientific">Rotaria magnacalcarata</name>
    <dbReference type="NCBI Taxonomy" id="392030"/>
    <lineage>
        <taxon>Eukaryota</taxon>
        <taxon>Metazoa</taxon>
        <taxon>Spiralia</taxon>
        <taxon>Gnathifera</taxon>
        <taxon>Rotifera</taxon>
        <taxon>Eurotatoria</taxon>
        <taxon>Bdelloidea</taxon>
        <taxon>Philodinida</taxon>
        <taxon>Philodinidae</taxon>
        <taxon>Rotaria</taxon>
    </lineage>
</organism>